<dbReference type="AlphaFoldDB" id="A0A9C7Q3G8"/>
<keyword evidence="1" id="KW-0732">Signal</keyword>
<organism evidence="2 3">
    <name type="scientific">Galdieria partita</name>
    <dbReference type="NCBI Taxonomy" id="83374"/>
    <lineage>
        <taxon>Eukaryota</taxon>
        <taxon>Rhodophyta</taxon>
        <taxon>Bangiophyceae</taxon>
        <taxon>Galdieriales</taxon>
        <taxon>Galdieriaceae</taxon>
        <taxon>Galdieria</taxon>
    </lineage>
</organism>
<reference evidence="2" key="2">
    <citation type="submission" date="2022-01" db="EMBL/GenBank/DDBJ databases">
        <authorList>
            <person name="Hirooka S."/>
            <person name="Miyagishima S.Y."/>
        </authorList>
    </citation>
    <scope>NUCLEOTIDE SEQUENCE</scope>
    <source>
        <strain evidence="2">NBRC 102759</strain>
    </source>
</reference>
<proteinExistence type="predicted"/>
<dbReference type="EMBL" id="BQMJ01000056">
    <property type="protein sequence ID" value="GJQ14532.1"/>
    <property type="molecule type" value="Genomic_DNA"/>
</dbReference>
<name>A0A9C7Q3G8_9RHOD</name>
<gene>
    <name evidence="2" type="ORF">GpartN1_g6323.t1</name>
</gene>
<keyword evidence="3" id="KW-1185">Reference proteome</keyword>
<protein>
    <submittedName>
        <fullName evidence="2">Uncharacterized protein</fullName>
    </submittedName>
</protein>
<evidence type="ECO:0000313" key="2">
    <source>
        <dbReference type="EMBL" id="GJQ14532.1"/>
    </source>
</evidence>
<reference evidence="2" key="1">
    <citation type="journal article" date="2022" name="Proc. Natl. Acad. Sci. U.S.A.">
        <title>Life cycle and functional genomics of the unicellular red alga Galdieria for elucidating algal and plant evolution and industrial use.</title>
        <authorList>
            <person name="Hirooka S."/>
            <person name="Itabashi T."/>
            <person name="Ichinose T.M."/>
            <person name="Onuma R."/>
            <person name="Fujiwara T."/>
            <person name="Yamashita S."/>
            <person name="Jong L.W."/>
            <person name="Tomita R."/>
            <person name="Iwane A.H."/>
            <person name="Miyagishima S.Y."/>
        </authorList>
    </citation>
    <scope>NUCLEOTIDE SEQUENCE</scope>
    <source>
        <strain evidence="2">NBRC 102759</strain>
    </source>
</reference>
<sequence>MAVFHFAVLLIIATFLVSCHAASGKYELVVTVYESTSCTGQKYGSWTYESNSTCFTVVQPPVPTIYINISSLTGEVYGSVCDSCGSGAKCMGKYEEEVCYNVDTIIHSTKYPLGVNFEYYRVPKKSKTNCTDCMIHCKESYSKDDVQVNFDISVTDDITVTI</sequence>
<accession>A0A9C7Q3G8</accession>
<feature type="chain" id="PRO_5038670276" evidence="1">
    <location>
        <begin position="22"/>
        <end position="162"/>
    </location>
</feature>
<feature type="signal peptide" evidence="1">
    <location>
        <begin position="1"/>
        <end position="21"/>
    </location>
</feature>
<comment type="caution">
    <text evidence="2">The sequence shown here is derived from an EMBL/GenBank/DDBJ whole genome shotgun (WGS) entry which is preliminary data.</text>
</comment>
<evidence type="ECO:0000256" key="1">
    <source>
        <dbReference type="SAM" id="SignalP"/>
    </source>
</evidence>
<dbReference type="Proteomes" id="UP001061958">
    <property type="component" value="Unassembled WGS sequence"/>
</dbReference>
<evidence type="ECO:0000313" key="3">
    <source>
        <dbReference type="Proteomes" id="UP001061958"/>
    </source>
</evidence>